<proteinExistence type="predicted"/>
<dbReference type="Proteomes" id="UP001062846">
    <property type="component" value="Chromosome 13"/>
</dbReference>
<keyword evidence="2" id="KW-1185">Reference proteome</keyword>
<sequence>MDVYSWFRRSPSSANGQITKQEPQRDKAEEELFGVTDQLIDFIKTFTVETFKNFPLQDEEAANCDGGTGAGNVRKDLSEWQERHATFVLSKVKEMSQLRFRLCPGRMKERQFWRIYFTLVKNYTAEYELRAVQLARLKQMTNENENAPNTSAYEVEMSETKQSTSNLDSVTHDIESGKECAGKGDQFP</sequence>
<comment type="caution">
    <text evidence="1">The sequence shown here is derived from an EMBL/GenBank/DDBJ whole genome shotgun (WGS) entry which is preliminary data.</text>
</comment>
<evidence type="ECO:0000313" key="1">
    <source>
        <dbReference type="EMBL" id="KAI8523217.1"/>
    </source>
</evidence>
<gene>
    <name evidence="1" type="ORF">RHMOL_Rhmol13G0056100</name>
</gene>
<organism evidence="1 2">
    <name type="scientific">Rhododendron molle</name>
    <name type="common">Chinese azalea</name>
    <name type="synonym">Azalea mollis</name>
    <dbReference type="NCBI Taxonomy" id="49168"/>
    <lineage>
        <taxon>Eukaryota</taxon>
        <taxon>Viridiplantae</taxon>
        <taxon>Streptophyta</taxon>
        <taxon>Embryophyta</taxon>
        <taxon>Tracheophyta</taxon>
        <taxon>Spermatophyta</taxon>
        <taxon>Magnoliopsida</taxon>
        <taxon>eudicotyledons</taxon>
        <taxon>Gunneridae</taxon>
        <taxon>Pentapetalae</taxon>
        <taxon>asterids</taxon>
        <taxon>Ericales</taxon>
        <taxon>Ericaceae</taxon>
        <taxon>Ericoideae</taxon>
        <taxon>Rhodoreae</taxon>
        <taxon>Rhododendron</taxon>
    </lineage>
</organism>
<accession>A0ACC0L487</accession>
<reference evidence="1" key="1">
    <citation type="submission" date="2022-02" db="EMBL/GenBank/DDBJ databases">
        <title>Plant Genome Project.</title>
        <authorList>
            <person name="Zhang R.-G."/>
        </authorList>
    </citation>
    <scope>NUCLEOTIDE SEQUENCE</scope>
    <source>
        <strain evidence="1">AT1</strain>
    </source>
</reference>
<protein>
    <submittedName>
        <fullName evidence="1">Uncharacterized protein</fullName>
    </submittedName>
</protein>
<dbReference type="EMBL" id="CM046400">
    <property type="protein sequence ID" value="KAI8523217.1"/>
    <property type="molecule type" value="Genomic_DNA"/>
</dbReference>
<evidence type="ECO:0000313" key="2">
    <source>
        <dbReference type="Proteomes" id="UP001062846"/>
    </source>
</evidence>
<name>A0ACC0L487_RHOML</name>